<sequence>MAGDEEPESNSVPSIVDPSVPLTASYTYHSPCPTTPGPYILGVDEAGRGPVLGPLVYGVAYCPASYQDDLDKLGFADSKTLTAATRSTLLDTLCSDPSNLAWSVRVLCPQAISSGMLRRPPTNLNRQSEQATVLLIREVLDRGMELSEVYVDALGPTKPYEAYLSSQFPGINFTVTAKADSKFKIVGAASVAAKVTRDAWVEGWMFEEHQPGGKLSDDTENQQEKPRWGTQLGSGYPSDPKTQAWVKSSLEPTFGFPALVRFSWTTIKMVLEKSAHPVEWIDDGQASLTQAFGSGTGLDKNRCAVAKDLCIRSVSAL</sequence>
<feature type="domain" description="RNase H type-2" evidence="9">
    <location>
        <begin position="38"/>
        <end position="276"/>
    </location>
</feature>
<comment type="catalytic activity">
    <reaction evidence="1 6 7">
        <text>Endonucleolytic cleavage to 5'-phosphomonoester.</text>
        <dbReference type="EC" id="3.1.26.4"/>
    </reaction>
</comment>
<comment type="cofactor">
    <cofactor evidence="6">
        <name>Mn(2+)</name>
        <dbReference type="ChEBI" id="CHEBI:29035"/>
    </cofactor>
    <cofactor evidence="6">
        <name>Mg(2+)</name>
        <dbReference type="ChEBI" id="CHEBI:18420"/>
    </cofactor>
    <text evidence="6">Manganese or magnesium. Binds 1 divalent metal ion per monomer in the absence of substrate. May bind a second metal ion after substrate binding.</text>
</comment>
<evidence type="ECO:0000256" key="7">
    <source>
        <dbReference type="RuleBase" id="RU003515"/>
    </source>
</evidence>
<dbReference type="Proteomes" id="UP000814176">
    <property type="component" value="Unassembled WGS sequence"/>
</dbReference>
<dbReference type="InterPro" id="IPR024567">
    <property type="entry name" value="RNase_HII/HIII_dom"/>
</dbReference>
<dbReference type="EMBL" id="JADCUA010000007">
    <property type="protein sequence ID" value="KAH9838482.1"/>
    <property type="molecule type" value="Genomic_DNA"/>
</dbReference>
<accession>A0ABQ8KLM2</accession>
<comment type="caution">
    <text evidence="10">The sequence shown here is derived from an EMBL/GenBank/DDBJ whole genome shotgun (WGS) entry which is preliminary data.</text>
</comment>
<keyword evidence="3 6" id="KW-0479">Metal-binding</keyword>
<dbReference type="InterPro" id="IPR001352">
    <property type="entry name" value="RNase_HII/HIII"/>
</dbReference>
<evidence type="ECO:0000259" key="9">
    <source>
        <dbReference type="PROSITE" id="PS51975"/>
    </source>
</evidence>
<dbReference type="SUPFAM" id="SSF53098">
    <property type="entry name" value="Ribonuclease H-like"/>
    <property type="match status" value="1"/>
</dbReference>
<organism evidence="10 11">
    <name type="scientific">Rhodofomes roseus</name>
    <dbReference type="NCBI Taxonomy" id="34475"/>
    <lineage>
        <taxon>Eukaryota</taxon>
        <taxon>Fungi</taxon>
        <taxon>Dikarya</taxon>
        <taxon>Basidiomycota</taxon>
        <taxon>Agaricomycotina</taxon>
        <taxon>Agaricomycetes</taxon>
        <taxon>Polyporales</taxon>
        <taxon>Rhodofomes</taxon>
    </lineage>
</organism>
<evidence type="ECO:0000256" key="6">
    <source>
        <dbReference type="PROSITE-ProRule" id="PRU01319"/>
    </source>
</evidence>
<dbReference type="PROSITE" id="PS51975">
    <property type="entry name" value="RNASE_H_2"/>
    <property type="match status" value="1"/>
</dbReference>
<name>A0ABQ8KLM2_9APHY</name>
<comment type="function">
    <text evidence="7">Endonuclease that specifically degrades the RNA of RNA-DNA hybrids.</text>
</comment>
<keyword evidence="5 6" id="KW-0378">Hydrolase</keyword>
<evidence type="ECO:0000256" key="1">
    <source>
        <dbReference type="ARBA" id="ARBA00000077"/>
    </source>
</evidence>
<feature type="region of interest" description="Disordered" evidence="8">
    <location>
        <begin position="210"/>
        <end position="235"/>
    </location>
</feature>
<gene>
    <name evidence="10" type="ORF">C8Q71DRAFT_704729</name>
</gene>
<feature type="binding site" evidence="6">
    <location>
        <position position="45"/>
    </location>
    <ligand>
        <name>a divalent metal cation</name>
        <dbReference type="ChEBI" id="CHEBI:60240"/>
    </ligand>
</feature>
<feature type="compositionally biased region" description="Basic and acidic residues" evidence="8">
    <location>
        <begin position="210"/>
        <end position="227"/>
    </location>
</feature>
<evidence type="ECO:0000256" key="8">
    <source>
        <dbReference type="SAM" id="MobiDB-lite"/>
    </source>
</evidence>
<evidence type="ECO:0000313" key="10">
    <source>
        <dbReference type="EMBL" id="KAH9838482.1"/>
    </source>
</evidence>
<evidence type="ECO:0000313" key="11">
    <source>
        <dbReference type="Proteomes" id="UP000814176"/>
    </source>
</evidence>
<dbReference type="CDD" id="cd07181">
    <property type="entry name" value="RNase_HII_eukaryota_like"/>
    <property type="match status" value="1"/>
</dbReference>
<evidence type="ECO:0000256" key="3">
    <source>
        <dbReference type="ARBA" id="ARBA00022723"/>
    </source>
</evidence>
<dbReference type="InterPro" id="IPR023160">
    <property type="entry name" value="RNase_HII_hlx-loop-hlx_cap_dom"/>
</dbReference>
<keyword evidence="11" id="KW-1185">Reference proteome</keyword>
<dbReference type="PANTHER" id="PTHR10954:SF7">
    <property type="entry name" value="RIBONUCLEASE H2 SUBUNIT A"/>
    <property type="match status" value="1"/>
</dbReference>
<dbReference type="GeneID" id="72001135"/>
<dbReference type="InterPro" id="IPR036397">
    <property type="entry name" value="RNaseH_sf"/>
</dbReference>
<dbReference type="Gene3D" id="1.10.10.460">
    <property type="entry name" value="Ribonuclease hii. Domain 2"/>
    <property type="match status" value="1"/>
</dbReference>
<evidence type="ECO:0000256" key="4">
    <source>
        <dbReference type="ARBA" id="ARBA00022759"/>
    </source>
</evidence>
<feature type="binding site" evidence="6">
    <location>
        <position position="152"/>
    </location>
    <ligand>
        <name>a divalent metal cation</name>
        <dbReference type="ChEBI" id="CHEBI:60240"/>
    </ligand>
</feature>
<keyword evidence="2 6" id="KW-0540">Nuclease</keyword>
<dbReference type="PANTHER" id="PTHR10954">
    <property type="entry name" value="RIBONUCLEASE H2 SUBUNIT A"/>
    <property type="match status" value="1"/>
</dbReference>
<dbReference type="Pfam" id="PF01351">
    <property type="entry name" value="RNase_HII"/>
    <property type="match status" value="2"/>
</dbReference>
<dbReference type="InterPro" id="IPR012337">
    <property type="entry name" value="RNaseH-like_sf"/>
</dbReference>
<evidence type="ECO:0000256" key="5">
    <source>
        <dbReference type="ARBA" id="ARBA00022801"/>
    </source>
</evidence>
<keyword evidence="4 6" id="KW-0255">Endonuclease</keyword>
<comment type="similarity">
    <text evidence="7">Belongs to the RNase HII family.</text>
</comment>
<dbReference type="RefSeq" id="XP_047780397.1">
    <property type="nucleotide sequence ID" value="XM_047920403.1"/>
</dbReference>
<feature type="binding site" evidence="6">
    <location>
        <position position="44"/>
    </location>
    <ligand>
        <name>a divalent metal cation</name>
        <dbReference type="ChEBI" id="CHEBI:60240"/>
    </ligand>
</feature>
<evidence type="ECO:0000256" key="2">
    <source>
        <dbReference type="ARBA" id="ARBA00022722"/>
    </source>
</evidence>
<dbReference type="Gene3D" id="3.30.420.10">
    <property type="entry name" value="Ribonuclease H-like superfamily/Ribonuclease H"/>
    <property type="match status" value="1"/>
</dbReference>
<reference evidence="10 11" key="1">
    <citation type="journal article" date="2021" name="Environ. Microbiol.">
        <title>Gene family expansions and transcriptome signatures uncover fungal adaptations to wood decay.</title>
        <authorList>
            <person name="Hage H."/>
            <person name="Miyauchi S."/>
            <person name="Viragh M."/>
            <person name="Drula E."/>
            <person name="Min B."/>
            <person name="Chaduli D."/>
            <person name="Navarro D."/>
            <person name="Favel A."/>
            <person name="Norest M."/>
            <person name="Lesage-Meessen L."/>
            <person name="Balint B."/>
            <person name="Merenyi Z."/>
            <person name="de Eugenio L."/>
            <person name="Morin E."/>
            <person name="Martinez A.T."/>
            <person name="Baldrian P."/>
            <person name="Stursova M."/>
            <person name="Martinez M.J."/>
            <person name="Novotny C."/>
            <person name="Magnuson J.K."/>
            <person name="Spatafora J.W."/>
            <person name="Maurice S."/>
            <person name="Pangilinan J."/>
            <person name="Andreopoulos W."/>
            <person name="LaButti K."/>
            <person name="Hundley H."/>
            <person name="Na H."/>
            <person name="Kuo A."/>
            <person name="Barry K."/>
            <person name="Lipzen A."/>
            <person name="Henrissat B."/>
            <person name="Riley R."/>
            <person name="Ahrendt S."/>
            <person name="Nagy L.G."/>
            <person name="Grigoriev I.V."/>
            <person name="Martin F."/>
            <person name="Rosso M.N."/>
        </authorList>
    </citation>
    <scope>NUCLEOTIDE SEQUENCE [LARGE SCALE GENOMIC DNA]</scope>
    <source>
        <strain evidence="10 11">CIRM-BRFM 1785</strain>
    </source>
</reference>
<protein>
    <recommendedName>
        <fullName evidence="7">Ribonuclease</fullName>
        <ecNumber evidence="7">3.1.26.4</ecNumber>
    </recommendedName>
</protein>
<proteinExistence type="inferred from homology"/>
<dbReference type="EC" id="3.1.26.4" evidence="7"/>